<dbReference type="Pfam" id="PF13460">
    <property type="entry name" value="NAD_binding_10"/>
    <property type="match status" value="1"/>
</dbReference>
<comment type="caution">
    <text evidence="2">The sequence shown here is derived from an EMBL/GenBank/DDBJ whole genome shotgun (WGS) entry which is preliminary data.</text>
</comment>
<dbReference type="Gene3D" id="3.40.50.720">
    <property type="entry name" value="NAD(P)-binding Rossmann-like Domain"/>
    <property type="match status" value="1"/>
</dbReference>
<name>A0ABV6CTZ8_9SPHN</name>
<dbReference type="InterPro" id="IPR051783">
    <property type="entry name" value="NAD(P)-dependent_oxidoreduct"/>
</dbReference>
<dbReference type="SMART" id="SM00822">
    <property type="entry name" value="PKS_KR"/>
    <property type="match status" value="1"/>
</dbReference>
<dbReference type="PANTHER" id="PTHR48079:SF6">
    <property type="entry name" value="NAD(P)-BINDING DOMAIN-CONTAINING PROTEIN-RELATED"/>
    <property type="match status" value="1"/>
</dbReference>
<sequence>MSGARPVVALTGATGFVGQATLEALLAGGYAVRALTRRGQPERARVEWIGGDLGNHAALAELVRGAEATIHVAGVVNAPDAAGFEAGNVTGTLNLIEATIAGGVRRFVQVSSLSARQPELSAYGASKAKAEKLLMASPLDWTIVRPPAIYGPRDKEMLELFRAARWGVMPMPRDGRASLIHVDDLARLLVALVPSDLPGVGSVSGRVFEPDDGKPQGWDHYETALAIGWALGKRPRVIGLSQPMLARAARLDNFLRGPRAKMTLDRAAYFSHPDWVVSPEAAVPATLWQPRVETREGLRATAQWYRENKWL</sequence>
<dbReference type="InterPro" id="IPR057326">
    <property type="entry name" value="KR_dom"/>
</dbReference>
<dbReference type="InterPro" id="IPR016040">
    <property type="entry name" value="NAD(P)-bd_dom"/>
</dbReference>
<dbReference type="Proteomes" id="UP001589798">
    <property type="component" value="Unassembled WGS sequence"/>
</dbReference>
<dbReference type="PANTHER" id="PTHR48079">
    <property type="entry name" value="PROTEIN YEEZ"/>
    <property type="match status" value="1"/>
</dbReference>
<evidence type="ECO:0000313" key="3">
    <source>
        <dbReference type="Proteomes" id="UP001589798"/>
    </source>
</evidence>
<gene>
    <name evidence="2" type="ORF">ACFFJC_00505</name>
</gene>
<feature type="domain" description="Ketoreductase" evidence="1">
    <location>
        <begin position="6"/>
        <end position="152"/>
    </location>
</feature>
<accession>A0ABV6CTZ8</accession>
<dbReference type="EMBL" id="JBHLWK010000001">
    <property type="protein sequence ID" value="MFC0202746.1"/>
    <property type="molecule type" value="Genomic_DNA"/>
</dbReference>
<reference evidence="2 3" key="1">
    <citation type="submission" date="2024-09" db="EMBL/GenBank/DDBJ databases">
        <authorList>
            <person name="Sun Q."/>
            <person name="Mori K."/>
        </authorList>
    </citation>
    <scope>NUCLEOTIDE SEQUENCE [LARGE SCALE GENOMIC DNA]</scope>
    <source>
        <strain evidence="2 3">CCM 7706</strain>
    </source>
</reference>
<keyword evidence="3" id="KW-1185">Reference proteome</keyword>
<organism evidence="2 3">
    <name type="scientific">Novosphingobium soli</name>
    <dbReference type="NCBI Taxonomy" id="574956"/>
    <lineage>
        <taxon>Bacteria</taxon>
        <taxon>Pseudomonadati</taxon>
        <taxon>Pseudomonadota</taxon>
        <taxon>Alphaproteobacteria</taxon>
        <taxon>Sphingomonadales</taxon>
        <taxon>Sphingomonadaceae</taxon>
        <taxon>Novosphingobium</taxon>
    </lineage>
</organism>
<protein>
    <submittedName>
        <fullName evidence="2">NAD-dependent epimerase/dehydratase family protein</fullName>
    </submittedName>
</protein>
<dbReference type="RefSeq" id="WP_379485614.1">
    <property type="nucleotide sequence ID" value="NZ_JBHLWK010000001.1"/>
</dbReference>
<dbReference type="InterPro" id="IPR036291">
    <property type="entry name" value="NAD(P)-bd_dom_sf"/>
</dbReference>
<evidence type="ECO:0000313" key="2">
    <source>
        <dbReference type="EMBL" id="MFC0202746.1"/>
    </source>
</evidence>
<dbReference type="SUPFAM" id="SSF51735">
    <property type="entry name" value="NAD(P)-binding Rossmann-fold domains"/>
    <property type="match status" value="1"/>
</dbReference>
<evidence type="ECO:0000259" key="1">
    <source>
        <dbReference type="SMART" id="SM00822"/>
    </source>
</evidence>
<proteinExistence type="predicted"/>